<sequence>MQGRREHSLSASVALAFLAFLLVLTVGTSFPAAVLAAFTGLGYTIFWPVAGTSIPLVVASESVGLPLGTGKLAAYMGCGLTTMASGAILNMNGSTGAVP</sequence>
<keyword evidence="1" id="KW-1133">Transmembrane helix</keyword>
<evidence type="ECO:0000313" key="2">
    <source>
        <dbReference type="EMBL" id="GAU91080.1"/>
    </source>
</evidence>
<gene>
    <name evidence="2" type="primary">RvY_03402-1</name>
    <name evidence="2" type="synonym">RvY_03402.1</name>
    <name evidence="2" type="ORF">RvY_03402</name>
</gene>
<keyword evidence="1" id="KW-0472">Membrane</keyword>
<feature type="transmembrane region" description="Helical" evidence="1">
    <location>
        <begin position="46"/>
        <end position="65"/>
    </location>
</feature>
<name>A0A1D1URB5_RAMVA</name>
<accession>A0A1D1URB5</accession>
<organism evidence="2 3">
    <name type="scientific">Ramazzottius varieornatus</name>
    <name type="common">Water bear</name>
    <name type="synonym">Tardigrade</name>
    <dbReference type="NCBI Taxonomy" id="947166"/>
    <lineage>
        <taxon>Eukaryota</taxon>
        <taxon>Metazoa</taxon>
        <taxon>Ecdysozoa</taxon>
        <taxon>Tardigrada</taxon>
        <taxon>Eutardigrada</taxon>
        <taxon>Parachela</taxon>
        <taxon>Hypsibioidea</taxon>
        <taxon>Ramazzottiidae</taxon>
        <taxon>Ramazzottius</taxon>
    </lineage>
</organism>
<evidence type="ECO:0000313" key="3">
    <source>
        <dbReference type="Proteomes" id="UP000186922"/>
    </source>
</evidence>
<dbReference type="AlphaFoldDB" id="A0A1D1URB5"/>
<dbReference type="Proteomes" id="UP000186922">
    <property type="component" value="Unassembled WGS sequence"/>
</dbReference>
<evidence type="ECO:0008006" key="4">
    <source>
        <dbReference type="Google" id="ProtNLM"/>
    </source>
</evidence>
<comment type="caution">
    <text evidence="2">The sequence shown here is derived from an EMBL/GenBank/DDBJ whole genome shotgun (WGS) entry which is preliminary data.</text>
</comment>
<dbReference type="EMBL" id="BDGG01000002">
    <property type="protein sequence ID" value="GAU91080.1"/>
    <property type="molecule type" value="Genomic_DNA"/>
</dbReference>
<proteinExistence type="predicted"/>
<keyword evidence="1" id="KW-0812">Transmembrane</keyword>
<evidence type="ECO:0000256" key="1">
    <source>
        <dbReference type="SAM" id="Phobius"/>
    </source>
</evidence>
<protein>
    <recommendedName>
        <fullName evidence="4">Major facilitator superfamily (MFS) profile domain-containing protein</fullName>
    </recommendedName>
</protein>
<reference evidence="2 3" key="1">
    <citation type="journal article" date="2016" name="Nat. Commun.">
        <title>Extremotolerant tardigrade genome and improved radiotolerance of human cultured cells by tardigrade-unique protein.</title>
        <authorList>
            <person name="Hashimoto T."/>
            <person name="Horikawa D.D."/>
            <person name="Saito Y."/>
            <person name="Kuwahara H."/>
            <person name="Kozuka-Hata H."/>
            <person name="Shin-I T."/>
            <person name="Minakuchi Y."/>
            <person name="Ohishi K."/>
            <person name="Motoyama A."/>
            <person name="Aizu T."/>
            <person name="Enomoto A."/>
            <person name="Kondo K."/>
            <person name="Tanaka S."/>
            <person name="Hara Y."/>
            <person name="Koshikawa S."/>
            <person name="Sagara H."/>
            <person name="Miura T."/>
            <person name="Yokobori S."/>
            <person name="Miyagawa K."/>
            <person name="Suzuki Y."/>
            <person name="Kubo T."/>
            <person name="Oyama M."/>
            <person name="Kohara Y."/>
            <person name="Fujiyama A."/>
            <person name="Arakawa K."/>
            <person name="Katayama T."/>
            <person name="Toyoda A."/>
            <person name="Kunieda T."/>
        </authorList>
    </citation>
    <scope>NUCLEOTIDE SEQUENCE [LARGE SCALE GENOMIC DNA]</scope>
    <source>
        <strain evidence="2 3">YOKOZUNA-1</strain>
    </source>
</reference>
<keyword evidence="3" id="KW-1185">Reference proteome</keyword>